<keyword evidence="1" id="KW-0472">Membrane</keyword>
<dbReference type="OrthoDB" id="1913964at2"/>
<dbReference type="GeneID" id="42776795"/>
<comment type="caution">
    <text evidence="2">The sequence shown here is derived from an EMBL/GenBank/DDBJ whole genome shotgun (WGS) entry which is preliminary data.</text>
</comment>
<dbReference type="EMBL" id="MAPZ01000026">
    <property type="protein sequence ID" value="OBY09711.1"/>
    <property type="molecule type" value="Genomic_DNA"/>
</dbReference>
<dbReference type="RefSeq" id="WP_027098965.1">
    <property type="nucleotide sequence ID" value="NZ_CAXSZC010000007.1"/>
</dbReference>
<evidence type="ECO:0000256" key="1">
    <source>
        <dbReference type="SAM" id="Phobius"/>
    </source>
</evidence>
<protein>
    <submittedName>
        <fullName evidence="2">Uncharacterized protein</fullName>
    </submittedName>
</protein>
<proteinExistence type="predicted"/>
<feature type="transmembrane region" description="Helical" evidence="1">
    <location>
        <begin position="12"/>
        <end position="31"/>
    </location>
</feature>
<keyword evidence="1" id="KW-0812">Transmembrane</keyword>
<evidence type="ECO:0000313" key="3">
    <source>
        <dbReference type="Proteomes" id="UP000092714"/>
    </source>
</evidence>
<gene>
    <name evidence="2" type="ORF">CP373A1_13650</name>
</gene>
<name>A0A174FTT1_9CLOT</name>
<dbReference type="Proteomes" id="UP000092714">
    <property type="component" value="Unassembled WGS sequence"/>
</dbReference>
<keyword evidence="3" id="KW-1185">Reference proteome</keyword>
<accession>A0A174FTT1</accession>
<sequence length="103" mass="12024">MSILFGASCVVAIIFMATFMFIGIWLFITALKAYRQLKYKNYILEKIYQKLDFLSQNQSNYIKDDKADLITSDFMDFFGEENEDSSNIDNIKDFDRKDKTSGL</sequence>
<keyword evidence="1" id="KW-1133">Transmembrane helix</keyword>
<dbReference type="AlphaFoldDB" id="A0A174FTT1"/>
<reference evidence="2 3" key="1">
    <citation type="submission" date="2016-06" db="EMBL/GenBank/DDBJ databases">
        <authorList>
            <person name="Kjaerup R.B."/>
            <person name="Dalgaard T.S."/>
            <person name="Juul-Madsen H.R."/>
        </authorList>
    </citation>
    <scope>NUCLEOTIDE SEQUENCE [LARGE SCALE GENOMIC DNA]</scope>
    <source>
        <strain evidence="2 3">373-A1</strain>
    </source>
</reference>
<organism evidence="2 3">
    <name type="scientific">Clostridium paraputrificum</name>
    <dbReference type="NCBI Taxonomy" id="29363"/>
    <lineage>
        <taxon>Bacteria</taxon>
        <taxon>Bacillati</taxon>
        <taxon>Bacillota</taxon>
        <taxon>Clostridia</taxon>
        <taxon>Eubacteriales</taxon>
        <taxon>Clostridiaceae</taxon>
        <taxon>Clostridium</taxon>
    </lineage>
</organism>
<evidence type="ECO:0000313" key="2">
    <source>
        <dbReference type="EMBL" id="OBY09711.1"/>
    </source>
</evidence>